<dbReference type="PANTHER" id="PTHR45872">
    <property type="entry name" value="RHO GUANINE NUCLEOTIDE EXCHANGE FACTOR 2, ISOFORM D"/>
    <property type="match status" value="1"/>
</dbReference>
<dbReference type="Gene3D" id="1.20.900.10">
    <property type="entry name" value="Dbl homology (DH) domain"/>
    <property type="match status" value="1"/>
</dbReference>
<dbReference type="InterPro" id="IPR001331">
    <property type="entry name" value="GDS_CDC24_CS"/>
</dbReference>
<evidence type="ECO:0000256" key="1">
    <source>
        <dbReference type="ARBA" id="ARBA00004370"/>
    </source>
</evidence>
<keyword evidence="4" id="KW-0963">Cytoplasm</keyword>
<dbReference type="CDD" id="cd00160">
    <property type="entry name" value="RhoGEF"/>
    <property type="match status" value="1"/>
</dbReference>
<feature type="compositionally biased region" description="Polar residues" evidence="13">
    <location>
        <begin position="1132"/>
        <end position="1143"/>
    </location>
</feature>
<dbReference type="InterPro" id="IPR035899">
    <property type="entry name" value="DBL_dom_sf"/>
</dbReference>
<dbReference type="Gene3D" id="2.30.29.30">
    <property type="entry name" value="Pleckstrin-homology domain (PH domain)/Phosphotyrosine-binding domain (PTB)"/>
    <property type="match status" value="1"/>
</dbReference>
<comment type="subcellular location">
    <subcellularLocation>
        <location evidence="2">Cytoplasm</location>
    </subcellularLocation>
    <subcellularLocation>
        <location evidence="1">Membrane</location>
    </subcellularLocation>
</comment>
<gene>
    <name evidence="16" type="primary">ARHGEF12</name>
</gene>
<dbReference type="SMART" id="SM00233">
    <property type="entry name" value="PH"/>
    <property type="match status" value="1"/>
</dbReference>
<sequence>LHLSLFFLCFRFPLKKPIRHGSILNRESPTDKKQKVERIASHDFDPTDSSSKKTKSSSEESRSEIYGLVQRCVVIQKDDNGFGLTVSGDNPVFVQSVKEGKAFLKTIYHSVNGTLVTHSNHLEVVKLIRSGSYVALTVQGRPPGSPQIPLADSEVEPSVIGHMSPIMTSPHSPGASGNMERITSPVLMGEENNVVHNQKVEILRKMLQKEQERLQLLQEDYNRTPAQRLLKEIQEAKKHIPQLQEQLSKATGSAQDGAVVTPSRPLGDTLTVSEAETDPGDGLGRTDCSSGDASRPSSDNADSPKSGPKERIYLEENPEKSETIQDTDTQSLVGSPSTRIAPHIIGAEDDDFGTEHEQINGQCSCFQSIELLKSRPAHLAVFLHHVVSQFDPATLLCYLYSDLYKHTNSKETRRIFLEFHQFFLDRSAHLKVSVPDEISADLEKRRPELIPEDLHRHYIQTMQERVHPEVQRHLEDFRQKRSMGLTLAESELTKLDAERDKDRLTLEKERTCAEQIVAKIEEVLMTAQAVEEDKSSTMQYVILMYMKHLGVKVKEPRNLEHKRGRIGFLPKIKQSMKKDKEGEEKGKRRGFPSILGPPRRPSRHDNSAIGRAMELQKARHPKHLSTPSSVSPEPQDSAKVRQSGLANEGTDAGYLPANSVSSVASGASFSQEGGKENDTGSKQVGETPAPGDTLDGTPRTLNTVFDFPPPPLDQVQEEECEVERVTEHGTPKPFRKFDSVAFGESQSEDEQFENDLETDPPNWQQLVSREVLLGLKPCEIKRQEVINELFYTERAHVRTLKVLDQVFYQRVSREGILSPSELRKIFSNLEDILQLHIGLNEQMKAVRKRNETSVIDQIGEDLLTWFSGPGEEKLKHAAATFCSNQPFALEMIKSRQKKDSRFQTFVQDAESNPLCRRLQLKDIIPTQMQRLTKYPLLLDNIGKYTEWPTEREKVKKAADHCRQILNYVNQAVKEAENKQRLEDYQRRLDTSSLKLSEYPNVEELRNLDLTKRKMIHEGPLVWKVNRDKTIDLYTLLLEDILVLLQKQDDRLVLRCHSKILASTADSKHTFSPVIKLSTVLVRQVATDNKALFVISMSDNGAQIYELVAQTVSEKTVWQDLICRMAASVKEQSTKPIPLPQSTPGEGDNDEEDPSKLKEEQHGISVTGLQSPDRDLGLEATLISSKPQSHSLSTSGKSEVRDLFVAERQFAKEQHTDGTLKEVGEDYQITIPDSHLPVSEERWALDALRNLGLLKQLLVQQLGLTEKSAQEDWQHFPRYRTASQGPQTDSVIQNSENIKAYHSGEGHMPFRTGTGDIATCYSPRTSTESSAPRDSVGLAPQDSQASNILVMDHMIMTPEMPTMEPEGGLDDSGEHFFDAREAHSDENPSEGDGAVNKEEKDVNLRISGNYLILDGYDPVQESSTDEEVASSLTLQPMTGIPAMESPHQQQHSPQNTHSDGAVSPFTPEFLVQQRWGAMEDSCFEIQSPSSCADSQSQIMEYIHKIEADLEHLKKVEESYTILCQRLAGSALTDKHSDKS</sequence>
<accession>A0A2K5MHW0</accession>
<dbReference type="SUPFAM" id="SSF48065">
    <property type="entry name" value="DBL homology domain (DH-domain)"/>
    <property type="match status" value="1"/>
</dbReference>
<dbReference type="InterPro" id="IPR041020">
    <property type="entry name" value="PH_16"/>
</dbReference>
<evidence type="ECO:0000256" key="9">
    <source>
        <dbReference type="ARBA" id="ARBA00023136"/>
    </source>
</evidence>
<dbReference type="Ensembl" id="ENSCATT00000049025.1">
    <property type="protein sequence ID" value="ENSCATP00000024798.1"/>
    <property type="gene ID" value="ENSCATG00000035895.1"/>
</dbReference>
<dbReference type="Pfam" id="PF09128">
    <property type="entry name" value="RGS-like"/>
    <property type="match status" value="1"/>
</dbReference>
<dbReference type="Pfam" id="PF00621">
    <property type="entry name" value="RhoGEF"/>
    <property type="match status" value="1"/>
</dbReference>
<feature type="region of interest" description="Disordered" evidence="13">
    <location>
        <begin position="24"/>
        <end position="62"/>
    </location>
</feature>
<feature type="compositionally biased region" description="Polar residues" evidence="13">
    <location>
        <begin position="324"/>
        <end position="338"/>
    </location>
</feature>
<dbReference type="InterPro" id="IPR036034">
    <property type="entry name" value="PDZ_sf"/>
</dbReference>
<dbReference type="GO" id="GO:0007186">
    <property type="term" value="P:G protein-coupled receptor signaling pathway"/>
    <property type="evidence" value="ECO:0007669"/>
    <property type="project" value="InterPro"/>
</dbReference>
<dbReference type="GO" id="GO:0005096">
    <property type="term" value="F:GTPase activator activity"/>
    <property type="evidence" value="ECO:0007669"/>
    <property type="project" value="UniProtKB-KW"/>
</dbReference>
<dbReference type="GeneTree" id="ENSGT00940000157662"/>
<feature type="compositionally biased region" description="Polar residues" evidence="13">
    <location>
        <begin position="1322"/>
        <end position="1331"/>
    </location>
</feature>
<comment type="function">
    <text evidence="10">May play a role in the regulation of RhoA GTPase by guanine nucleotide-binding alpha-12 (GNA12) and alpha-13 (GNA13). Acts as guanine nucleotide exchange factor (GEF) for RhoA GTPase and may act as GTPase-activating protein (GAP) for GNA12 and GNA13.</text>
</comment>
<dbReference type="FunFam" id="2.30.29.30:FF:000072">
    <property type="entry name" value="Rho guanine nucleotide exchange factor 1"/>
    <property type="match status" value="1"/>
</dbReference>
<evidence type="ECO:0000256" key="7">
    <source>
        <dbReference type="ARBA" id="ARBA00022990"/>
    </source>
</evidence>
<evidence type="ECO:0000256" key="13">
    <source>
        <dbReference type="SAM" id="MobiDB-lite"/>
    </source>
</evidence>
<dbReference type="GO" id="GO:0005737">
    <property type="term" value="C:cytoplasm"/>
    <property type="evidence" value="ECO:0007669"/>
    <property type="project" value="UniProtKB-SubCell"/>
</dbReference>
<dbReference type="Bgee" id="ENSCATG00000035895">
    <property type="expression patterns" value="Expressed in heart and 12 other cell types or tissues"/>
</dbReference>
<dbReference type="InterPro" id="IPR037884">
    <property type="entry name" value="LARG_RGS"/>
</dbReference>
<reference evidence="16" key="1">
    <citation type="submission" date="2025-08" db="UniProtKB">
        <authorList>
            <consortium name="Ensembl"/>
        </authorList>
    </citation>
    <scope>IDENTIFICATION</scope>
</reference>
<evidence type="ECO:0000256" key="2">
    <source>
        <dbReference type="ARBA" id="ARBA00004496"/>
    </source>
</evidence>
<keyword evidence="7" id="KW-0007">Acetylation</keyword>
<dbReference type="GO" id="GO:0007266">
    <property type="term" value="P:Rho protein signal transduction"/>
    <property type="evidence" value="ECO:0007669"/>
    <property type="project" value="InterPro"/>
</dbReference>
<keyword evidence="17" id="KW-1185">Reference proteome</keyword>
<dbReference type="FunFam" id="1.10.167.10:FF:000008">
    <property type="entry name" value="rho guanine nucleotide exchange factor 12"/>
    <property type="match status" value="1"/>
</dbReference>
<dbReference type="GO" id="GO:0016020">
    <property type="term" value="C:membrane"/>
    <property type="evidence" value="ECO:0007669"/>
    <property type="project" value="UniProtKB-SubCell"/>
</dbReference>
<dbReference type="SMART" id="SM00325">
    <property type="entry name" value="RhoGEF"/>
    <property type="match status" value="1"/>
</dbReference>
<dbReference type="PROSITE" id="PS00741">
    <property type="entry name" value="DH_1"/>
    <property type="match status" value="1"/>
</dbReference>
<feature type="domain" description="PH" evidence="14">
    <location>
        <begin position="1013"/>
        <end position="1126"/>
    </location>
</feature>
<dbReference type="Gene3D" id="2.30.42.10">
    <property type="match status" value="1"/>
</dbReference>
<feature type="compositionally biased region" description="Polar residues" evidence="13">
    <location>
        <begin position="243"/>
        <end position="254"/>
    </location>
</feature>
<evidence type="ECO:0000256" key="3">
    <source>
        <dbReference type="ARBA" id="ARBA00022468"/>
    </source>
</evidence>
<dbReference type="CDD" id="cd08754">
    <property type="entry name" value="RGS_LARG"/>
    <property type="match status" value="1"/>
</dbReference>
<keyword evidence="5" id="KW-0597">Phosphoprotein</keyword>
<dbReference type="PANTHER" id="PTHR45872:SF3">
    <property type="entry name" value="RHO GUANINE NUCLEOTIDE EXCHANGE FACTOR 12"/>
    <property type="match status" value="1"/>
</dbReference>
<dbReference type="Gene3D" id="1.10.167.10">
    <property type="entry name" value="Regulator of G-protein Signalling 4, domain 2"/>
    <property type="match status" value="1"/>
</dbReference>
<feature type="compositionally biased region" description="Basic and acidic residues" evidence="13">
    <location>
        <begin position="28"/>
        <end position="45"/>
    </location>
</feature>
<keyword evidence="6" id="KW-0344">Guanine-nucleotide releasing factor</keyword>
<dbReference type="CDD" id="cd13390">
    <property type="entry name" value="PH_LARG"/>
    <property type="match status" value="1"/>
</dbReference>
<feature type="compositionally biased region" description="Low complexity" evidence="13">
    <location>
        <begin position="659"/>
        <end position="670"/>
    </location>
</feature>
<dbReference type="InterPro" id="IPR000219">
    <property type="entry name" value="DH_dom"/>
</dbReference>
<dbReference type="InterPro" id="IPR044926">
    <property type="entry name" value="RGS_subdomain_2"/>
</dbReference>
<dbReference type="SUPFAM" id="SSF50729">
    <property type="entry name" value="PH domain-like"/>
    <property type="match status" value="1"/>
</dbReference>
<organism evidence="16 17">
    <name type="scientific">Cercocebus atys</name>
    <name type="common">Sooty mangabey</name>
    <name type="synonym">Cercocebus torquatus atys</name>
    <dbReference type="NCBI Taxonomy" id="9531"/>
    <lineage>
        <taxon>Eukaryota</taxon>
        <taxon>Metazoa</taxon>
        <taxon>Chordata</taxon>
        <taxon>Craniata</taxon>
        <taxon>Vertebrata</taxon>
        <taxon>Euteleostomi</taxon>
        <taxon>Mammalia</taxon>
        <taxon>Eutheria</taxon>
        <taxon>Euarchontoglires</taxon>
        <taxon>Primates</taxon>
        <taxon>Haplorrhini</taxon>
        <taxon>Catarrhini</taxon>
        <taxon>Cercopithecidae</taxon>
        <taxon>Cercopithecinae</taxon>
        <taxon>Cercocebus</taxon>
    </lineage>
</organism>
<feature type="compositionally biased region" description="Basic and acidic residues" evidence="13">
    <location>
        <begin position="307"/>
        <end position="323"/>
    </location>
</feature>
<dbReference type="Pfam" id="PF17838">
    <property type="entry name" value="PH_16"/>
    <property type="match status" value="1"/>
</dbReference>
<feature type="region of interest" description="Disordered" evidence="13">
    <location>
        <begin position="241"/>
        <end position="340"/>
    </location>
</feature>
<evidence type="ECO:0000313" key="17">
    <source>
        <dbReference type="Proteomes" id="UP000233060"/>
    </source>
</evidence>
<evidence type="ECO:0000313" key="16">
    <source>
        <dbReference type="Ensembl" id="ENSCATP00000024798.1"/>
    </source>
</evidence>
<feature type="compositionally biased region" description="Polar residues" evidence="13">
    <location>
        <begin position="287"/>
        <end position="303"/>
    </location>
</feature>
<dbReference type="Proteomes" id="UP000233060">
    <property type="component" value="Unassembled WGS sequence"/>
</dbReference>
<dbReference type="InterPro" id="IPR036305">
    <property type="entry name" value="RGS_sf"/>
</dbReference>
<feature type="region of interest" description="Disordered" evidence="13">
    <location>
        <begin position="565"/>
        <end position="710"/>
    </location>
</feature>
<feature type="region of interest" description="Disordered" evidence="13">
    <location>
        <begin position="1132"/>
        <end position="1171"/>
    </location>
</feature>
<feature type="region of interest" description="Disordered" evidence="13">
    <location>
        <begin position="1437"/>
        <end position="1458"/>
    </location>
</feature>
<evidence type="ECO:0000256" key="8">
    <source>
        <dbReference type="ARBA" id="ARBA00023054"/>
    </source>
</evidence>
<feature type="compositionally biased region" description="Basic and acidic residues" evidence="13">
    <location>
        <begin position="576"/>
        <end position="586"/>
    </location>
</feature>
<dbReference type="FunFam" id="1.20.900.10:FF:000006">
    <property type="entry name" value="Rho guanine nucleotide exchange factor (GEF) 11"/>
    <property type="match status" value="1"/>
</dbReference>
<dbReference type="PROSITE" id="PS50010">
    <property type="entry name" value="DH_2"/>
    <property type="match status" value="1"/>
</dbReference>
<evidence type="ECO:0000259" key="15">
    <source>
        <dbReference type="PROSITE" id="PS50010"/>
    </source>
</evidence>
<proteinExistence type="predicted"/>
<keyword evidence="3" id="KW-0343">GTPase activation</keyword>
<feature type="compositionally biased region" description="Polar residues" evidence="13">
    <location>
        <begin position="625"/>
        <end position="634"/>
    </location>
</feature>
<dbReference type="SUPFAM" id="SSF50156">
    <property type="entry name" value="PDZ domain-like"/>
    <property type="match status" value="1"/>
</dbReference>
<dbReference type="GO" id="GO:0005085">
    <property type="term" value="F:guanyl-nucleotide exchange factor activity"/>
    <property type="evidence" value="ECO:0007669"/>
    <property type="project" value="UniProtKB-KW"/>
</dbReference>
<reference evidence="16" key="2">
    <citation type="submission" date="2025-09" db="UniProtKB">
        <authorList>
            <consortium name="Ensembl"/>
        </authorList>
    </citation>
    <scope>IDENTIFICATION</scope>
</reference>
<feature type="compositionally biased region" description="Polar residues" evidence="13">
    <location>
        <begin position="1445"/>
        <end position="1457"/>
    </location>
</feature>
<keyword evidence="8" id="KW-0175">Coiled coil</keyword>
<evidence type="ECO:0000259" key="14">
    <source>
        <dbReference type="PROSITE" id="PS50003"/>
    </source>
</evidence>
<name>A0A2K5MHW0_CERAT</name>
<keyword evidence="9" id="KW-0472">Membrane</keyword>
<evidence type="ECO:0000256" key="11">
    <source>
        <dbReference type="ARBA" id="ARBA00074302"/>
    </source>
</evidence>
<protein>
    <recommendedName>
        <fullName evidence="11">Rho guanine nucleotide exchange factor 12</fullName>
    </recommendedName>
    <alternativeName>
        <fullName evidence="12">Leukemia-associated RhoGEF</fullName>
    </alternativeName>
</protein>
<evidence type="ECO:0000256" key="12">
    <source>
        <dbReference type="ARBA" id="ARBA00075151"/>
    </source>
</evidence>
<evidence type="ECO:0000256" key="4">
    <source>
        <dbReference type="ARBA" id="ARBA00022490"/>
    </source>
</evidence>
<dbReference type="InterPro" id="IPR001849">
    <property type="entry name" value="PH_domain"/>
</dbReference>
<dbReference type="PROSITE" id="PS50003">
    <property type="entry name" value="PH_DOMAIN"/>
    <property type="match status" value="1"/>
</dbReference>
<evidence type="ECO:0000256" key="5">
    <source>
        <dbReference type="ARBA" id="ARBA00022553"/>
    </source>
</evidence>
<feature type="region of interest" description="Disordered" evidence="13">
    <location>
        <begin position="1322"/>
        <end position="1341"/>
    </location>
</feature>
<evidence type="ECO:0000256" key="6">
    <source>
        <dbReference type="ARBA" id="ARBA00022658"/>
    </source>
</evidence>
<dbReference type="GO" id="GO:0001664">
    <property type="term" value="F:G protein-coupled receptor binding"/>
    <property type="evidence" value="ECO:0007669"/>
    <property type="project" value="InterPro"/>
</dbReference>
<dbReference type="SUPFAM" id="SSF48097">
    <property type="entry name" value="Regulator of G-protein signaling, RGS"/>
    <property type="match status" value="1"/>
</dbReference>
<feature type="domain" description="DH" evidence="15">
    <location>
        <begin position="781"/>
        <end position="971"/>
    </location>
</feature>
<dbReference type="InterPro" id="IPR011993">
    <property type="entry name" value="PH-like_dom_sf"/>
</dbReference>
<evidence type="ECO:0000256" key="10">
    <source>
        <dbReference type="ARBA" id="ARBA00054673"/>
    </source>
</evidence>
<dbReference type="InterPro" id="IPR015212">
    <property type="entry name" value="RGS-like_dom"/>
</dbReference>
<dbReference type="InterPro" id="IPR037801">
    <property type="entry name" value="ARHGEF12_PH"/>
</dbReference>